<organism evidence="1 2">
    <name type="scientific">Candidatus Kaiserbacteria bacterium RIFCSPHIGHO2_02_FULL_49_11</name>
    <dbReference type="NCBI Taxonomy" id="1798489"/>
    <lineage>
        <taxon>Bacteria</taxon>
        <taxon>Candidatus Kaiseribacteriota</taxon>
    </lineage>
</organism>
<name>A0A1F6CZ91_9BACT</name>
<dbReference type="Proteomes" id="UP000177659">
    <property type="component" value="Unassembled WGS sequence"/>
</dbReference>
<sequence length="101" mass="11768">MPTFQRPTDEEREEMHRDYVERSLTRQLVDDASLPGPRAVTSSEIAVLLNQPHRLSEERKSEIIEYLKVTSGSRELFLRIAEIFRVTAEKRPDLAELFPQT</sequence>
<dbReference type="AlphaFoldDB" id="A0A1F6CZ91"/>
<gene>
    <name evidence="1" type="ORF">A3D62_02050</name>
</gene>
<evidence type="ECO:0000313" key="2">
    <source>
        <dbReference type="Proteomes" id="UP000177659"/>
    </source>
</evidence>
<protein>
    <submittedName>
        <fullName evidence="1">Uncharacterized protein</fullName>
    </submittedName>
</protein>
<dbReference type="EMBL" id="MFLC01000037">
    <property type="protein sequence ID" value="OGG54488.1"/>
    <property type="molecule type" value="Genomic_DNA"/>
</dbReference>
<evidence type="ECO:0000313" key="1">
    <source>
        <dbReference type="EMBL" id="OGG54488.1"/>
    </source>
</evidence>
<comment type="caution">
    <text evidence="1">The sequence shown here is derived from an EMBL/GenBank/DDBJ whole genome shotgun (WGS) entry which is preliminary data.</text>
</comment>
<reference evidence="1 2" key="1">
    <citation type="journal article" date="2016" name="Nat. Commun.">
        <title>Thousands of microbial genomes shed light on interconnected biogeochemical processes in an aquifer system.</title>
        <authorList>
            <person name="Anantharaman K."/>
            <person name="Brown C.T."/>
            <person name="Hug L.A."/>
            <person name="Sharon I."/>
            <person name="Castelle C.J."/>
            <person name="Probst A.J."/>
            <person name="Thomas B.C."/>
            <person name="Singh A."/>
            <person name="Wilkins M.J."/>
            <person name="Karaoz U."/>
            <person name="Brodie E.L."/>
            <person name="Williams K.H."/>
            <person name="Hubbard S.S."/>
            <person name="Banfield J.F."/>
        </authorList>
    </citation>
    <scope>NUCLEOTIDE SEQUENCE [LARGE SCALE GENOMIC DNA]</scope>
</reference>
<accession>A0A1F6CZ91</accession>
<proteinExistence type="predicted"/>